<keyword evidence="4" id="KW-1185">Reference proteome</keyword>
<comment type="caution">
    <text evidence="3">The sequence shown here is derived from an EMBL/GenBank/DDBJ whole genome shotgun (WGS) entry which is preliminary data.</text>
</comment>
<organism evidence="3 4">
    <name type="scientific">Favolaschia claudopus</name>
    <dbReference type="NCBI Taxonomy" id="2862362"/>
    <lineage>
        <taxon>Eukaryota</taxon>
        <taxon>Fungi</taxon>
        <taxon>Dikarya</taxon>
        <taxon>Basidiomycota</taxon>
        <taxon>Agaricomycotina</taxon>
        <taxon>Agaricomycetes</taxon>
        <taxon>Agaricomycetidae</taxon>
        <taxon>Agaricales</taxon>
        <taxon>Marasmiineae</taxon>
        <taxon>Mycenaceae</taxon>
        <taxon>Favolaschia</taxon>
    </lineage>
</organism>
<feature type="transmembrane region" description="Helical" evidence="1">
    <location>
        <begin position="95"/>
        <end position="115"/>
    </location>
</feature>
<feature type="domain" description="DUF6534" evidence="2">
    <location>
        <begin position="168"/>
        <end position="253"/>
    </location>
</feature>
<dbReference type="PANTHER" id="PTHR40465:SF1">
    <property type="entry name" value="DUF6534 DOMAIN-CONTAINING PROTEIN"/>
    <property type="match status" value="1"/>
</dbReference>
<evidence type="ECO:0000256" key="1">
    <source>
        <dbReference type="SAM" id="Phobius"/>
    </source>
</evidence>
<feature type="transmembrane region" description="Helical" evidence="1">
    <location>
        <begin position="122"/>
        <end position="150"/>
    </location>
</feature>
<accession>A0AAW0DL54</accession>
<evidence type="ECO:0000259" key="2">
    <source>
        <dbReference type="Pfam" id="PF20152"/>
    </source>
</evidence>
<feature type="transmembrane region" description="Helical" evidence="1">
    <location>
        <begin position="50"/>
        <end position="75"/>
    </location>
</feature>
<name>A0AAW0DL54_9AGAR</name>
<keyword evidence="1" id="KW-0472">Membrane</keyword>
<dbReference type="EMBL" id="JAWWNJ010000007">
    <property type="protein sequence ID" value="KAK7052378.1"/>
    <property type="molecule type" value="Genomic_DNA"/>
</dbReference>
<dbReference type="AlphaFoldDB" id="A0AAW0DL54"/>
<dbReference type="PANTHER" id="PTHR40465">
    <property type="entry name" value="CHROMOSOME 1, WHOLE GENOME SHOTGUN SEQUENCE"/>
    <property type="match status" value="1"/>
</dbReference>
<dbReference type="InterPro" id="IPR045339">
    <property type="entry name" value="DUF6534"/>
</dbReference>
<protein>
    <recommendedName>
        <fullName evidence="2">DUF6534 domain-containing protein</fullName>
    </recommendedName>
</protein>
<feature type="transmembrane region" description="Helical" evidence="1">
    <location>
        <begin position="203"/>
        <end position="224"/>
    </location>
</feature>
<proteinExistence type="predicted"/>
<sequence length="314" mass="34821">MSTTPEDVKLLLGPIYIGTILSTGLFGICAAQFTNYFISARRHSDSPTIHALVLWEFFLSIFCAIVSVYFVWLYLVENYFNPAFLASAPWPLTAVPMLSGLSACPVQIFMAYRVLRLSNSRFLFVLLLSLTIANGGIAFATSVLAFGLTFDEGSRLTPVADSWLAITVTNDLAVTLLLIFYLHRSRTGFNKTDTVIARLIRSALESAAFATFFSIMVLVMFTVFPRTGFHLMFSQPMGRIYTSTLLSTLNGREALRHDLRGTYDLGETVNVERFNLRPTNNRDTAVAVKITVENQTDEGSNRFEHKSTGSGSAV</sequence>
<dbReference type="Proteomes" id="UP001362999">
    <property type="component" value="Unassembled WGS sequence"/>
</dbReference>
<feature type="transmembrane region" description="Helical" evidence="1">
    <location>
        <begin position="162"/>
        <end position="182"/>
    </location>
</feature>
<reference evidence="3 4" key="1">
    <citation type="journal article" date="2024" name="J Genomics">
        <title>Draft genome sequencing and assembly of Favolaschia claudopus CIRM-BRFM 2984 isolated from oak limbs.</title>
        <authorList>
            <person name="Navarro D."/>
            <person name="Drula E."/>
            <person name="Chaduli D."/>
            <person name="Cazenave R."/>
            <person name="Ahrendt S."/>
            <person name="Wang J."/>
            <person name="Lipzen A."/>
            <person name="Daum C."/>
            <person name="Barry K."/>
            <person name="Grigoriev I.V."/>
            <person name="Favel A."/>
            <person name="Rosso M.N."/>
            <person name="Martin F."/>
        </authorList>
    </citation>
    <scope>NUCLEOTIDE SEQUENCE [LARGE SCALE GENOMIC DNA]</scope>
    <source>
        <strain evidence="3 4">CIRM-BRFM 2984</strain>
    </source>
</reference>
<dbReference type="Pfam" id="PF20152">
    <property type="entry name" value="DUF6534"/>
    <property type="match status" value="1"/>
</dbReference>
<evidence type="ECO:0000313" key="4">
    <source>
        <dbReference type="Proteomes" id="UP001362999"/>
    </source>
</evidence>
<keyword evidence="1" id="KW-1133">Transmembrane helix</keyword>
<keyword evidence="1" id="KW-0812">Transmembrane</keyword>
<feature type="transmembrane region" description="Helical" evidence="1">
    <location>
        <begin position="15"/>
        <end position="38"/>
    </location>
</feature>
<gene>
    <name evidence="3" type="ORF">R3P38DRAFT_3386800</name>
</gene>
<evidence type="ECO:0000313" key="3">
    <source>
        <dbReference type="EMBL" id="KAK7052378.1"/>
    </source>
</evidence>